<dbReference type="KEGG" id="ffu:CLAFUR5_05378"/>
<dbReference type="AlphaFoldDB" id="A0A9Q8LEW7"/>
<gene>
    <name evidence="2" type="ORF">CLAFUR5_05378</name>
</gene>
<feature type="compositionally biased region" description="Basic and acidic residues" evidence="1">
    <location>
        <begin position="40"/>
        <end position="64"/>
    </location>
</feature>
<proteinExistence type="predicted"/>
<accession>A0A9Q8LEW7</accession>
<protein>
    <submittedName>
        <fullName evidence="2">Uncharacterized protein</fullName>
    </submittedName>
</protein>
<dbReference type="Proteomes" id="UP000756132">
    <property type="component" value="Chromosome 4"/>
</dbReference>
<dbReference type="EMBL" id="CP090166">
    <property type="protein sequence ID" value="UJO16107.1"/>
    <property type="molecule type" value="Genomic_DNA"/>
</dbReference>
<evidence type="ECO:0000313" key="2">
    <source>
        <dbReference type="EMBL" id="UJO16107.1"/>
    </source>
</evidence>
<evidence type="ECO:0000313" key="3">
    <source>
        <dbReference type="Proteomes" id="UP000756132"/>
    </source>
</evidence>
<keyword evidence="3" id="KW-1185">Reference proteome</keyword>
<evidence type="ECO:0000256" key="1">
    <source>
        <dbReference type="SAM" id="MobiDB-lite"/>
    </source>
</evidence>
<reference evidence="2" key="1">
    <citation type="submission" date="2021-12" db="EMBL/GenBank/DDBJ databases">
        <authorList>
            <person name="Zaccaron A."/>
            <person name="Stergiopoulos I."/>
        </authorList>
    </citation>
    <scope>NUCLEOTIDE SEQUENCE</scope>
    <source>
        <strain evidence="2">Race5_Kim</strain>
    </source>
</reference>
<feature type="compositionally biased region" description="Low complexity" evidence="1">
    <location>
        <begin position="70"/>
        <end position="119"/>
    </location>
</feature>
<feature type="region of interest" description="Disordered" evidence="1">
    <location>
        <begin position="21"/>
        <end position="229"/>
    </location>
</feature>
<dbReference type="RefSeq" id="XP_047760473.1">
    <property type="nucleotide sequence ID" value="XM_047904526.1"/>
</dbReference>
<reference evidence="2" key="2">
    <citation type="journal article" date="2022" name="Microb. Genom.">
        <title>A chromosome-scale genome assembly of the tomato pathogen Cladosporium fulvum reveals a compartmentalized genome architecture and the presence of a dispensable chromosome.</title>
        <authorList>
            <person name="Zaccaron A.Z."/>
            <person name="Chen L.H."/>
            <person name="Samaras A."/>
            <person name="Stergiopoulos I."/>
        </authorList>
    </citation>
    <scope>NUCLEOTIDE SEQUENCE</scope>
    <source>
        <strain evidence="2">Race5_Kim</strain>
    </source>
</reference>
<organism evidence="2 3">
    <name type="scientific">Passalora fulva</name>
    <name type="common">Tomato leaf mold</name>
    <name type="synonym">Cladosporium fulvum</name>
    <dbReference type="NCBI Taxonomy" id="5499"/>
    <lineage>
        <taxon>Eukaryota</taxon>
        <taxon>Fungi</taxon>
        <taxon>Dikarya</taxon>
        <taxon>Ascomycota</taxon>
        <taxon>Pezizomycotina</taxon>
        <taxon>Dothideomycetes</taxon>
        <taxon>Dothideomycetidae</taxon>
        <taxon>Mycosphaerellales</taxon>
        <taxon>Mycosphaerellaceae</taxon>
        <taxon>Fulvia</taxon>
    </lineage>
</organism>
<feature type="compositionally biased region" description="Basic and acidic residues" evidence="1">
    <location>
        <begin position="133"/>
        <end position="153"/>
    </location>
</feature>
<name>A0A9Q8LEW7_PASFU</name>
<feature type="compositionally biased region" description="Basic and acidic residues" evidence="1">
    <location>
        <begin position="161"/>
        <end position="229"/>
    </location>
</feature>
<sequence length="296" mass="34839">MDSYFYPDRFSPIMVRDEARQRERHARNIGQIEGYGAAIRDMRGAQMRERMRPLLPEPKPEEKKSKSRKTTTSSPQKTQTTRESNTTGSKSKPTVSTSKTTQTGSKPKTTTSTSKTTQTAQDKYKQYKSTKGKSKETGSSEAPTTRDDFEKYQQYKKKHYEYRELLQQDGDLKSKKTHEKRSQSKKDSTRDSKKDTRGRWDSVEESEYRIQPKDSSDLRREKAERERERAVYYEQQLQKEQDRRYAAEQWQRQRLDVAERNYRGYGVVDVPRVRPGRRRLAAIPGQGRQIWWGEGR</sequence>
<dbReference type="OMA" id="GRQIWWG"/>
<dbReference type="GeneID" id="71985256"/>